<dbReference type="GO" id="GO:0006707">
    <property type="term" value="P:cholesterol catabolic process"/>
    <property type="evidence" value="ECO:0007669"/>
    <property type="project" value="TreeGrafter"/>
</dbReference>
<proteinExistence type="inferred from homology"/>
<keyword evidence="2 7" id="KW-0349">Heme</keyword>
<dbReference type="RefSeq" id="WP_093615668.1">
    <property type="nucleotide sequence ID" value="NZ_BOMT01000027.1"/>
</dbReference>
<dbReference type="Pfam" id="PF00067">
    <property type="entry name" value="p450"/>
    <property type="match status" value="2"/>
</dbReference>
<dbReference type="AlphaFoldDB" id="A0A1I2GE99"/>
<gene>
    <name evidence="8" type="ORF">SAMN05421541_106510</name>
</gene>
<dbReference type="CDD" id="cd11032">
    <property type="entry name" value="P450_EryK-like"/>
    <property type="match status" value="1"/>
</dbReference>
<protein>
    <submittedName>
        <fullName evidence="8">Cytochrome P450</fullName>
    </submittedName>
</protein>
<evidence type="ECO:0000313" key="8">
    <source>
        <dbReference type="EMBL" id="SFF16104.1"/>
    </source>
</evidence>
<dbReference type="OrthoDB" id="4133219at2"/>
<dbReference type="GO" id="GO:0005506">
    <property type="term" value="F:iron ion binding"/>
    <property type="evidence" value="ECO:0007669"/>
    <property type="project" value="InterPro"/>
</dbReference>
<dbReference type="FunFam" id="1.10.630.10:FF:000018">
    <property type="entry name" value="Cytochrome P450 monooxygenase"/>
    <property type="match status" value="1"/>
</dbReference>
<dbReference type="Proteomes" id="UP000199645">
    <property type="component" value="Unassembled WGS sequence"/>
</dbReference>
<evidence type="ECO:0000256" key="7">
    <source>
        <dbReference type="RuleBase" id="RU000461"/>
    </source>
</evidence>
<dbReference type="InterPro" id="IPR036396">
    <property type="entry name" value="Cyt_P450_sf"/>
</dbReference>
<dbReference type="SUPFAM" id="SSF48264">
    <property type="entry name" value="Cytochrome P450"/>
    <property type="match status" value="1"/>
</dbReference>
<dbReference type="GO" id="GO:0017000">
    <property type="term" value="P:antibiotic biosynthetic process"/>
    <property type="evidence" value="ECO:0007669"/>
    <property type="project" value="UniProtKB-ARBA"/>
</dbReference>
<evidence type="ECO:0000256" key="4">
    <source>
        <dbReference type="ARBA" id="ARBA00023002"/>
    </source>
</evidence>
<evidence type="ECO:0000256" key="5">
    <source>
        <dbReference type="ARBA" id="ARBA00023004"/>
    </source>
</evidence>
<evidence type="ECO:0000313" key="9">
    <source>
        <dbReference type="Proteomes" id="UP000199645"/>
    </source>
</evidence>
<dbReference type="PRINTS" id="PR00359">
    <property type="entry name" value="BP450"/>
</dbReference>
<dbReference type="InterPro" id="IPR002397">
    <property type="entry name" value="Cyt_P450_B"/>
</dbReference>
<name>A0A1I2GE99_9ACTN</name>
<keyword evidence="5 7" id="KW-0408">Iron</keyword>
<dbReference type="EMBL" id="FONV01000006">
    <property type="protein sequence ID" value="SFF16104.1"/>
    <property type="molecule type" value="Genomic_DNA"/>
</dbReference>
<evidence type="ECO:0000256" key="6">
    <source>
        <dbReference type="ARBA" id="ARBA00023033"/>
    </source>
</evidence>
<dbReference type="InterPro" id="IPR001128">
    <property type="entry name" value="Cyt_P450"/>
</dbReference>
<dbReference type="PANTHER" id="PTHR46696:SF4">
    <property type="entry name" value="BIOTIN BIOSYNTHESIS CYTOCHROME P450"/>
    <property type="match status" value="1"/>
</dbReference>
<dbReference type="InterPro" id="IPR017972">
    <property type="entry name" value="Cyt_P450_CS"/>
</dbReference>
<organism evidence="8 9">
    <name type="scientific">Actinoplanes philippinensis</name>
    <dbReference type="NCBI Taxonomy" id="35752"/>
    <lineage>
        <taxon>Bacteria</taxon>
        <taxon>Bacillati</taxon>
        <taxon>Actinomycetota</taxon>
        <taxon>Actinomycetes</taxon>
        <taxon>Micromonosporales</taxon>
        <taxon>Micromonosporaceae</taxon>
        <taxon>Actinoplanes</taxon>
    </lineage>
</organism>
<evidence type="ECO:0000256" key="2">
    <source>
        <dbReference type="ARBA" id="ARBA00022617"/>
    </source>
</evidence>
<dbReference type="PANTHER" id="PTHR46696">
    <property type="entry name" value="P450, PUTATIVE (EUROFUNG)-RELATED"/>
    <property type="match status" value="1"/>
</dbReference>
<dbReference type="GO" id="GO:0008395">
    <property type="term" value="F:steroid hydroxylase activity"/>
    <property type="evidence" value="ECO:0007669"/>
    <property type="project" value="TreeGrafter"/>
</dbReference>
<dbReference type="STRING" id="35752.SAMN05421541_106510"/>
<keyword evidence="6 7" id="KW-0503">Monooxygenase</keyword>
<keyword evidence="4 7" id="KW-0560">Oxidoreductase</keyword>
<dbReference type="PROSITE" id="PS00086">
    <property type="entry name" value="CYTOCHROME_P450"/>
    <property type="match status" value="1"/>
</dbReference>
<evidence type="ECO:0000256" key="3">
    <source>
        <dbReference type="ARBA" id="ARBA00022723"/>
    </source>
</evidence>
<keyword evidence="9" id="KW-1185">Reference proteome</keyword>
<dbReference type="GO" id="GO:0036199">
    <property type="term" value="F:cholest-4-en-3-one 26-monooxygenase activity"/>
    <property type="evidence" value="ECO:0007669"/>
    <property type="project" value="TreeGrafter"/>
</dbReference>
<sequence>MAVDTLPTFLDWLAEQRAHGPVHFDDRQRVWQVLGHPEAGAVLSDPGVFSSDLTGLMPAQDDFALFQRGNIVRMDPPRHRQLRALVSQAFTPRMVAGLEPRIVQVTTELLDAADGDGRLDLIDSLAYPLPVIVIAELLGIPAADRPIFRRWADVLFDQTDVDPSAPVLEAGRETMARVAPTIREMNGYLLDHIRAHRSAPGDDLTGRLLTAEVDGVRLDDQEIIGFVGVLLIAGHITTTATLGNTVLSLDEHPGVAAELRADPGLLPGAIEESLRFRTPFPRLARRATTATRIGETAVPAGAVLQLWITAANRDGRVFADPGRFDIHRSPNPHLSFGHGIHFCLGAPLARLEARLALRILLDRYRDITVAAPAEERNPFVMMSVNRLPLEVRR</sequence>
<comment type="similarity">
    <text evidence="1 7">Belongs to the cytochrome P450 family.</text>
</comment>
<evidence type="ECO:0000256" key="1">
    <source>
        <dbReference type="ARBA" id="ARBA00010617"/>
    </source>
</evidence>
<keyword evidence="3 7" id="KW-0479">Metal-binding</keyword>
<reference evidence="8 9" key="1">
    <citation type="submission" date="2016-10" db="EMBL/GenBank/DDBJ databases">
        <authorList>
            <person name="de Groot N.N."/>
        </authorList>
    </citation>
    <scope>NUCLEOTIDE SEQUENCE [LARGE SCALE GENOMIC DNA]</scope>
    <source>
        <strain evidence="8 9">DSM 43019</strain>
    </source>
</reference>
<dbReference type="Gene3D" id="1.10.630.10">
    <property type="entry name" value="Cytochrome P450"/>
    <property type="match status" value="1"/>
</dbReference>
<dbReference type="GO" id="GO:0020037">
    <property type="term" value="F:heme binding"/>
    <property type="evidence" value="ECO:0007669"/>
    <property type="project" value="InterPro"/>
</dbReference>
<accession>A0A1I2GE99</accession>